<dbReference type="AlphaFoldDB" id="A0A075FT22"/>
<organism evidence="1">
    <name type="scientific">uncultured marine thaumarchaeote AD1000_46_C12</name>
    <dbReference type="NCBI Taxonomy" id="1455920"/>
    <lineage>
        <taxon>Archaea</taxon>
        <taxon>Nitrososphaerota</taxon>
        <taxon>environmental samples</taxon>
    </lineage>
</organism>
<evidence type="ECO:0000313" key="1">
    <source>
        <dbReference type="EMBL" id="AIE94434.1"/>
    </source>
</evidence>
<proteinExistence type="predicted"/>
<name>A0A075FT22_9ARCH</name>
<dbReference type="EMBL" id="KF900422">
    <property type="protein sequence ID" value="AIE94434.1"/>
    <property type="molecule type" value="Genomic_DNA"/>
</dbReference>
<sequence length="42" mass="5048">MFERFLKAGVNHFVIRFWGSNYFGSIDKFASKVIPYFKDQQK</sequence>
<reference evidence="1" key="1">
    <citation type="journal article" date="2014" name="Genome Biol. Evol.">
        <title>Pangenome evidence for extensive interdomain horizontal transfer affecting lineage core and shell genes in uncultured planktonic thaumarchaeota and euryarchaeota.</title>
        <authorList>
            <person name="Deschamps P."/>
            <person name="Zivanovic Y."/>
            <person name="Moreira D."/>
            <person name="Rodriguez-Valera F."/>
            <person name="Lopez-Garcia P."/>
        </authorList>
    </citation>
    <scope>NUCLEOTIDE SEQUENCE</scope>
</reference>
<accession>A0A075FT22</accession>
<protein>
    <submittedName>
        <fullName evidence="1">Flavin-dependent oxidoreductase</fullName>
    </submittedName>
</protein>